<evidence type="ECO:0000259" key="5">
    <source>
        <dbReference type="Pfam" id="PF00582"/>
    </source>
</evidence>
<sequence>MLPHYKKILFATDLSAGAPEVLRHAISLARAYQSEVEILHVLPDINPSVINEVALVMGTDQLAEYELAHTDDVIDTIRQQIQHLAAQELAEHPDDLARIQAIEVHHGPPAATILEEADRYGADLLILGAHGREKLEYALLGSVAKRVMLHATMPVLLVHLDKS</sequence>
<reference evidence="6" key="1">
    <citation type="submission" date="2006-05" db="EMBL/GenBank/DDBJ databases">
        <title>Annotation of the draft genome assembly of Desulfuromonas acetoxidans DSM 684.</title>
        <authorList>
            <consortium name="US DOE Joint Genome Institute (JGI-ORNL)"/>
            <person name="Larimer F."/>
            <person name="Land M."/>
            <person name="Hauser L."/>
        </authorList>
    </citation>
    <scope>NUCLEOTIDE SEQUENCE [LARGE SCALE GENOMIC DNA]</scope>
    <source>
        <strain evidence="6">DSM 684</strain>
    </source>
</reference>
<dbReference type="CDD" id="cd00293">
    <property type="entry name" value="USP-like"/>
    <property type="match status" value="1"/>
</dbReference>
<keyword evidence="7" id="KW-1185">Reference proteome</keyword>
<organism evidence="6 7">
    <name type="scientific">Desulfuromonas acetoxidans (strain DSM 684 / 11070)</name>
    <dbReference type="NCBI Taxonomy" id="281689"/>
    <lineage>
        <taxon>Bacteria</taxon>
        <taxon>Pseudomonadati</taxon>
        <taxon>Thermodesulfobacteriota</taxon>
        <taxon>Desulfuromonadia</taxon>
        <taxon>Desulfuromonadales</taxon>
        <taxon>Desulfuromonadaceae</taxon>
        <taxon>Desulfuromonas</taxon>
    </lineage>
</organism>
<name>Q1JXV6_DESA6</name>
<evidence type="ECO:0000313" key="6">
    <source>
        <dbReference type="EMBL" id="EAT15037.1"/>
    </source>
</evidence>
<dbReference type="Proteomes" id="UP000005695">
    <property type="component" value="Unassembled WGS sequence"/>
</dbReference>
<gene>
    <name evidence="6" type="ORF">Dace_1114</name>
</gene>
<dbReference type="Pfam" id="PF00582">
    <property type="entry name" value="Usp"/>
    <property type="match status" value="1"/>
</dbReference>
<dbReference type="PANTHER" id="PTHR46268">
    <property type="entry name" value="STRESS RESPONSE PROTEIN NHAX"/>
    <property type="match status" value="1"/>
</dbReference>
<accession>Q1JXV6</accession>
<dbReference type="InterPro" id="IPR014729">
    <property type="entry name" value="Rossmann-like_a/b/a_fold"/>
</dbReference>
<dbReference type="GO" id="GO:0005524">
    <property type="term" value="F:ATP binding"/>
    <property type="evidence" value="ECO:0007669"/>
    <property type="project" value="UniProtKB-KW"/>
</dbReference>
<evidence type="ECO:0000256" key="1">
    <source>
        <dbReference type="ARBA" id="ARBA00008791"/>
    </source>
</evidence>
<dbReference type="EMBL" id="AAEW02000014">
    <property type="protein sequence ID" value="EAT15037.1"/>
    <property type="molecule type" value="Genomic_DNA"/>
</dbReference>
<dbReference type="InterPro" id="IPR006016">
    <property type="entry name" value="UspA"/>
</dbReference>
<comment type="similarity">
    <text evidence="1 4">Belongs to the universal stress protein A family.</text>
</comment>
<evidence type="ECO:0000256" key="2">
    <source>
        <dbReference type="ARBA" id="ARBA00022741"/>
    </source>
</evidence>
<reference evidence="6" key="2">
    <citation type="submission" date="2006-05" db="EMBL/GenBank/DDBJ databases">
        <title>Sequencing of the draft genome and assembly of Desulfuromonas acetoxidans DSM 684.</title>
        <authorList>
            <consortium name="US DOE Joint Genome Institute (JGI-PGF)"/>
            <person name="Copeland A."/>
            <person name="Lucas S."/>
            <person name="Lapidus A."/>
            <person name="Barry K."/>
            <person name="Detter J.C."/>
            <person name="Glavina del Rio T."/>
            <person name="Hammon N."/>
            <person name="Israni S."/>
            <person name="Dalin E."/>
            <person name="Tice H."/>
            <person name="Bruce D."/>
            <person name="Pitluck S."/>
            <person name="Richardson P."/>
        </authorList>
    </citation>
    <scope>NUCLEOTIDE SEQUENCE [LARGE SCALE GENOMIC DNA]</scope>
    <source>
        <strain evidence="6">DSM 684</strain>
    </source>
</reference>
<feature type="domain" description="UspA" evidence="5">
    <location>
        <begin position="5"/>
        <end position="159"/>
    </location>
</feature>
<comment type="subcellular location">
    <subcellularLocation>
        <location evidence="4">Cytoplasm</location>
    </subcellularLocation>
</comment>
<evidence type="ECO:0000313" key="7">
    <source>
        <dbReference type="Proteomes" id="UP000005695"/>
    </source>
</evidence>
<evidence type="ECO:0000256" key="4">
    <source>
        <dbReference type="PIRNR" id="PIRNR006276"/>
    </source>
</evidence>
<dbReference type="Gene3D" id="3.40.50.620">
    <property type="entry name" value="HUPs"/>
    <property type="match status" value="1"/>
</dbReference>
<dbReference type="SUPFAM" id="SSF52402">
    <property type="entry name" value="Adenine nucleotide alpha hydrolases-like"/>
    <property type="match status" value="1"/>
</dbReference>
<dbReference type="InterPro" id="IPR006015">
    <property type="entry name" value="Universal_stress_UspA"/>
</dbReference>
<evidence type="ECO:0000256" key="3">
    <source>
        <dbReference type="ARBA" id="ARBA00022840"/>
    </source>
</evidence>
<dbReference type="PIRSF" id="PIRSF006276">
    <property type="entry name" value="UspA"/>
    <property type="match status" value="1"/>
</dbReference>
<protein>
    <recommendedName>
        <fullName evidence="4">Universal stress protein</fullName>
    </recommendedName>
</protein>
<dbReference type="OrthoDB" id="3217301at2"/>
<dbReference type="PANTHER" id="PTHR46268:SF27">
    <property type="entry name" value="UNIVERSAL STRESS PROTEIN RV2623"/>
    <property type="match status" value="1"/>
</dbReference>
<dbReference type="PRINTS" id="PR01438">
    <property type="entry name" value="UNVRSLSTRESS"/>
</dbReference>
<comment type="caution">
    <text evidence="6">The sequence shown here is derived from an EMBL/GenBank/DDBJ whole genome shotgun (WGS) entry which is preliminary data.</text>
</comment>
<proteinExistence type="inferred from homology"/>
<keyword evidence="3" id="KW-0067">ATP-binding</keyword>
<dbReference type="GO" id="GO:0005737">
    <property type="term" value="C:cytoplasm"/>
    <property type="evidence" value="ECO:0007669"/>
    <property type="project" value="UniProtKB-SubCell"/>
</dbReference>
<keyword evidence="2" id="KW-0547">Nucleotide-binding</keyword>
<dbReference type="AlphaFoldDB" id="Q1JXV6"/>
<keyword evidence="4" id="KW-0963">Cytoplasm</keyword>